<keyword evidence="1" id="KW-0677">Repeat</keyword>
<feature type="transmembrane region" description="Helical" evidence="3">
    <location>
        <begin position="458"/>
        <end position="479"/>
    </location>
</feature>
<accession>A0AAP9HEB0</accession>
<dbReference type="PROSITE" id="PS51170">
    <property type="entry name" value="CW"/>
    <property type="match status" value="2"/>
</dbReference>
<evidence type="ECO:0000256" key="2">
    <source>
        <dbReference type="PROSITE-ProRule" id="PRU00591"/>
    </source>
</evidence>
<protein>
    <submittedName>
        <fullName evidence="5">MBL fold metallo-hydrolase</fullName>
    </submittedName>
</protein>
<name>A0AAP9HEB0_9BACL</name>
<feature type="repeat" description="Cell wall-binding" evidence="2">
    <location>
        <begin position="338"/>
        <end position="357"/>
    </location>
</feature>
<dbReference type="SUPFAM" id="SSF69360">
    <property type="entry name" value="Cell wall binding repeat"/>
    <property type="match status" value="1"/>
</dbReference>
<dbReference type="PANTHER" id="PTHR30619">
    <property type="entry name" value="DNA INTERNALIZATION/COMPETENCE PROTEIN COMEC/REC2"/>
    <property type="match status" value="1"/>
</dbReference>
<evidence type="ECO:0000313" key="6">
    <source>
        <dbReference type="Proteomes" id="UP000425411"/>
    </source>
</evidence>
<organism evidence="5 6">
    <name type="scientific">Gemella morbillorum</name>
    <dbReference type="NCBI Taxonomy" id="29391"/>
    <lineage>
        <taxon>Bacteria</taxon>
        <taxon>Bacillati</taxon>
        <taxon>Bacillota</taxon>
        <taxon>Bacilli</taxon>
        <taxon>Bacillales</taxon>
        <taxon>Gemellaceae</taxon>
        <taxon>Gemella</taxon>
    </lineage>
</organism>
<dbReference type="InterPro" id="IPR052159">
    <property type="entry name" value="Competence_DNA_uptake"/>
</dbReference>
<dbReference type="PANTHER" id="PTHR30619:SF7">
    <property type="entry name" value="BETA-LACTAMASE DOMAIN PROTEIN"/>
    <property type="match status" value="1"/>
</dbReference>
<dbReference type="AlphaFoldDB" id="A0AAP9HEB0"/>
<keyword evidence="3" id="KW-0472">Membrane</keyword>
<evidence type="ECO:0000313" key="5">
    <source>
        <dbReference type="EMBL" id="QGS09919.1"/>
    </source>
</evidence>
<feature type="repeat" description="Cell wall-binding" evidence="2">
    <location>
        <begin position="358"/>
        <end position="377"/>
    </location>
</feature>
<dbReference type="Pfam" id="PF00753">
    <property type="entry name" value="Lactamase_B"/>
    <property type="match status" value="1"/>
</dbReference>
<proteinExistence type="predicted"/>
<sequence length="489" mass="56653">MLYILFTIIILLINPKAISAKDRLHVITVAEWSDAIILESNGHFAMIDTGEDFSYPDGSNPKYPDRKGITKDRSKITEDRLLSHIKELGIKKFDFILITHAHSDHVGGAYDILKTIPTEKLYIKKYSDDRISDKDRLWDNLYGYDRALAAAKETGTQVIQDISESDSKIKLGNIDIKLFNYKNEYDEDGKLTKVYDDNLNSILSLLNINNTKIFLGGDLENTEKGKEDLYAPLIGKVDVMKFNHHVETTKSNTKNFVNTLDPKYIIKTGIRPVEEQYKKYLDSKDIKILNAGLRDKAAVVLEFNNGKVTDVSNEFTHYGFYHDNNVLKFKDWNGEFPKKDWYQHNDSWYYFKENGLVSTKWQQIDGAWFYFNEDGSLKEGLFNDNNHYYYIDKNKGMLTNTFKDIADKTIFLKSNGQMAKDEWENFRHFENDGSLSKNKWIGLIFTNNEGQIFNIKNLPLAFVTILILILVFRKVRLYIQTSSKLSSKN</sequence>
<dbReference type="Gene3D" id="2.10.270.10">
    <property type="entry name" value="Cholin Binding"/>
    <property type="match status" value="1"/>
</dbReference>
<dbReference type="InterPro" id="IPR018337">
    <property type="entry name" value="Cell_wall/Cho-bd_repeat"/>
</dbReference>
<reference evidence="5 6" key="1">
    <citation type="submission" date="2019-11" db="EMBL/GenBank/DDBJ databases">
        <title>FDA dAtabase for Regulatory Grade micrObial Sequences (FDA-ARGOS): Supporting development and validation of Infectious Disease Dx tests.</title>
        <authorList>
            <person name="Turner S."/>
            <person name="Byrd R."/>
            <person name="Tallon L."/>
            <person name="Sadzewicz L."/>
            <person name="Vavikolanu K."/>
            <person name="Mehta A."/>
            <person name="Aluvathingal J."/>
            <person name="Nadendla S."/>
            <person name="Myers T."/>
            <person name="Yan Y."/>
            <person name="Sichtig H."/>
        </authorList>
    </citation>
    <scope>NUCLEOTIDE SEQUENCE [LARGE SCALE GENOMIC DNA]</scope>
    <source>
        <strain evidence="5 6">FDAARGOS_741</strain>
    </source>
</reference>
<evidence type="ECO:0000256" key="3">
    <source>
        <dbReference type="SAM" id="Phobius"/>
    </source>
</evidence>
<dbReference type="InterPro" id="IPR036866">
    <property type="entry name" value="RibonucZ/Hydroxyglut_hydro"/>
</dbReference>
<dbReference type="SMART" id="SM00849">
    <property type="entry name" value="Lactamase_B"/>
    <property type="match status" value="1"/>
</dbReference>
<dbReference type="InterPro" id="IPR001279">
    <property type="entry name" value="Metallo-B-lactamas"/>
</dbReference>
<feature type="domain" description="Metallo-beta-lactamase" evidence="4">
    <location>
        <begin position="32"/>
        <end position="270"/>
    </location>
</feature>
<dbReference type="Gene3D" id="3.60.15.10">
    <property type="entry name" value="Ribonuclease Z/Hydroxyacylglutathione hydrolase-like"/>
    <property type="match status" value="1"/>
</dbReference>
<dbReference type="SUPFAM" id="SSF56281">
    <property type="entry name" value="Metallo-hydrolase/oxidoreductase"/>
    <property type="match status" value="1"/>
</dbReference>
<dbReference type="Proteomes" id="UP000425411">
    <property type="component" value="Chromosome"/>
</dbReference>
<keyword evidence="6" id="KW-1185">Reference proteome</keyword>
<keyword evidence="3" id="KW-0812">Transmembrane</keyword>
<dbReference type="EMBL" id="CP046314">
    <property type="protein sequence ID" value="QGS09919.1"/>
    <property type="molecule type" value="Genomic_DNA"/>
</dbReference>
<dbReference type="Pfam" id="PF01473">
    <property type="entry name" value="Choline_bind_1"/>
    <property type="match status" value="1"/>
</dbReference>
<evidence type="ECO:0000256" key="1">
    <source>
        <dbReference type="ARBA" id="ARBA00022737"/>
    </source>
</evidence>
<gene>
    <name evidence="5" type="ORF">FOC49_03670</name>
</gene>
<evidence type="ECO:0000259" key="4">
    <source>
        <dbReference type="SMART" id="SM00849"/>
    </source>
</evidence>
<dbReference type="Pfam" id="PF19127">
    <property type="entry name" value="Choline_bind_3"/>
    <property type="match status" value="1"/>
</dbReference>
<keyword evidence="3" id="KW-1133">Transmembrane helix</keyword>